<evidence type="ECO:0000256" key="1">
    <source>
        <dbReference type="SAM" id="MobiDB-lite"/>
    </source>
</evidence>
<dbReference type="RefSeq" id="WP_030296301.1">
    <property type="nucleotide sequence ID" value="NZ_CP020570.1"/>
</dbReference>
<dbReference type="GO" id="GO:0007165">
    <property type="term" value="P:signal transduction"/>
    <property type="evidence" value="ECO:0007669"/>
    <property type="project" value="InterPro"/>
</dbReference>
<dbReference type="KEGG" id="svu:B1H20_23690"/>
<name>A0A1V0UFP0_STRVN</name>
<dbReference type="AlphaFoldDB" id="A0A1V0UFP0"/>
<evidence type="ECO:0000313" key="4">
    <source>
        <dbReference type="Proteomes" id="UP000192445"/>
    </source>
</evidence>
<dbReference type="PROSITE" id="PS50104">
    <property type="entry name" value="TIR"/>
    <property type="match status" value="1"/>
</dbReference>
<dbReference type="OrthoDB" id="3654490at2"/>
<dbReference type="Proteomes" id="UP000192445">
    <property type="component" value="Chromosome"/>
</dbReference>
<feature type="region of interest" description="Disordered" evidence="1">
    <location>
        <begin position="160"/>
        <end position="186"/>
    </location>
</feature>
<dbReference type="Gene3D" id="3.40.50.10140">
    <property type="entry name" value="Toll/interleukin-1 receptor homology (TIR) domain"/>
    <property type="match status" value="1"/>
</dbReference>
<dbReference type="SUPFAM" id="SSF52200">
    <property type="entry name" value="Toll/Interleukin receptor TIR domain"/>
    <property type="match status" value="1"/>
</dbReference>
<evidence type="ECO:0000313" key="3">
    <source>
        <dbReference type="EMBL" id="ARF64044.1"/>
    </source>
</evidence>
<dbReference type="Pfam" id="PF13676">
    <property type="entry name" value="TIR_2"/>
    <property type="match status" value="1"/>
</dbReference>
<evidence type="ECO:0000259" key="2">
    <source>
        <dbReference type="PROSITE" id="PS50104"/>
    </source>
</evidence>
<protein>
    <submittedName>
        <fullName evidence="3">TIR domain-containing protein</fullName>
    </submittedName>
</protein>
<feature type="compositionally biased region" description="Basic and acidic residues" evidence="1">
    <location>
        <begin position="251"/>
        <end position="264"/>
    </location>
</feature>
<feature type="domain" description="TIR" evidence="2">
    <location>
        <begin position="1"/>
        <end position="148"/>
    </location>
</feature>
<accession>A0A1V0UFP0</accession>
<dbReference type="EMBL" id="CP020570">
    <property type="protein sequence ID" value="ARF64044.1"/>
    <property type="molecule type" value="Genomic_DNA"/>
</dbReference>
<feature type="compositionally biased region" description="Polar residues" evidence="1">
    <location>
        <begin position="233"/>
        <end position="249"/>
    </location>
</feature>
<reference evidence="3 4" key="1">
    <citation type="submission" date="2017-03" db="EMBL/GenBank/DDBJ databases">
        <title>Complete Genome Sequence of a natural compounds producer, Streptomyces violaceus S21.</title>
        <authorList>
            <person name="Zhong C."/>
            <person name="Zhao Z."/>
            <person name="Fu J."/>
            <person name="Zong G."/>
            <person name="Qin R."/>
            <person name="Cao G."/>
        </authorList>
    </citation>
    <scope>NUCLEOTIDE SEQUENCE [LARGE SCALE GENOMIC DNA]</scope>
    <source>
        <strain evidence="3 4">S21</strain>
    </source>
</reference>
<feature type="compositionally biased region" description="Basic and acidic residues" evidence="1">
    <location>
        <begin position="160"/>
        <end position="170"/>
    </location>
</feature>
<dbReference type="InterPro" id="IPR035897">
    <property type="entry name" value="Toll_tir_struct_dom_sf"/>
</dbReference>
<dbReference type="InterPro" id="IPR000157">
    <property type="entry name" value="TIR_dom"/>
</dbReference>
<gene>
    <name evidence="3" type="ORF">B1H20_23690</name>
</gene>
<proteinExistence type="predicted"/>
<sequence>MSDVFVNYRTGDEESAATMVARELVRRFGAERIFFASSSIEPGQRFPAELVRAVEECEALLAVIGPRWAEVRGADGRPALQAEQDWTRREIETALDRGVLVIPVLVGKATRIDPALLPESLRELADCQYRRFDHRNAGADLAALGDALARLLPELGAADRDAQAAHERTQAKSRKKPAGDATHTRMRTRDVEQRVRGGIGNLNGDLSGTFVNEPQGPVNTGRGHQYNAPHFQGDNTGVQYTAGDNSGTVHQRFERERRRSDDAR</sequence>
<organism evidence="3 4">
    <name type="scientific">Streptomyces violaceoruber</name>
    <dbReference type="NCBI Taxonomy" id="1935"/>
    <lineage>
        <taxon>Bacteria</taxon>
        <taxon>Bacillati</taxon>
        <taxon>Actinomycetota</taxon>
        <taxon>Actinomycetes</taxon>
        <taxon>Kitasatosporales</taxon>
        <taxon>Streptomycetaceae</taxon>
        <taxon>Streptomyces</taxon>
        <taxon>Streptomyces violaceoruber group</taxon>
    </lineage>
</organism>
<feature type="region of interest" description="Disordered" evidence="1">
    <location>
        <begin position="229"/>
        <end position="264"/>
    </location>
</feature>
<dbReference type="STRING" id="1935.B1H20_23690"/>